<dbReference type="PANTHER" id="PTHR46910">
    <property type="entry name" value="TRANSCRIPTION FACTOR PDR1"/>
    <property type="match status" value="1"/>
</dbReference>
<feature type="compositionally biased region" description="Low complexity" evidence="3">
    <location>
        <begin position="1"/>
        <end position="22"/>
    </location>
</feature>
<proteinExistence type="predicted"/>
<gene>
    <name evidence="5" type="ORF">JDV02_008821</name>
</gene>
<dbReference type="AlphaFoldDB" id="A0A9Q8QQL8"/>
<feature type="region of interest" description="Disordered" evidence="3">
    <location>
        <begin position="1"/>
        <end position="30"/>
    </location>
</feature>
<feature type="region of interest" description="Disordered" evidence="3">
    <location>
        <begin position="421"/>
        <end position="461"/>
    </location>
</feature>
<dbReference type="CDD" id="cd12148">
    <property type="entry name" value="fungal_TF_MHR"/>
    <property type="match status" value="1"/>
</dbReference>
<evidence type="ECO:0000256" key="3">
    <source>
        <dbReference type="SAM" id="MobiDB-lite"/>
    </source>
</evidence>
<dbReference type="InterPro" id="IPR036864">
    <property type="entry name" value="Zn2-C6_fun-type_DNA-bd_sf"/>
</dbReference>
<dbReference type="InterPro" id="IPR050987">
    <property type="entry name" value="AtrR-like"/>
</dbReference>
<name>A0A9Q8QQL8_9HYPO</name>
<accession>A0A9Q8QQL8</accession>
<dbReference type="InterPro" id="IPR007219">
    <property type="entry name" value="XnlR_reg_dom"/>
</dbReference>
<keyword evidence="1" id="KW-0479">Metal-binding</keyword>
<dbReference type="GO" id="GO:0000981">
    <property type="term" value="F:DNA-binding transcription factor activity, RNA polymerase II-specific"/>
    <property type="evidence" value="ECO:0007669"/>
    <property type="project" value="InterPro"/>
</dbReference>
<feature type="compositionally biased region" description="Low complexity" evidence="3">
    <location>
        <begin position="57"/>
        <end position="70"/>
    </location>
</feature>
<dbReference type="RefSeq" id="XP_047846460.1">
    <property type="nucleotide sequence ID" value="XM_047990453.1"/>
</dbReference>
<feature type="region of interest" description="Disordered" evidence="3">
    <location>
        <begin position="151"/>
        <end position="297"/>
    </location>
</feature>
<evidence type="ECO:0000256" key="1">
    <source>
        <dbReference type="ARBA" id="ARBA00022723"/>
    </source>
</evidence>
<sequence>MMAGTTSSTTTTTTAASAAAAAQLQQRPSDVPRLDLDLDLDLDTADLTLSSYQQRCSASSSSSSSSSSASLDHHHPRPQQPNPPPFAWGLQQHQRIARVPAASPALSLSLSLADITTTKPPPTWPASVPAPALGCVDLDLDLDLDATPRIAQTAPASVPSVAGSRRPTSSIATGHGAGSAGRKQRNTGTKAGSNASSNAASAASSPPHSAASSVFTAVRNTSPPSPPSSRSISPRAIGTSKGKPASAAAAAMPARPANPNKRSADSGSGDEDASQGPNGLGAARLKLPRTDRGPEDFSSVVKNRLQSYTRTGQACDRCKVRKIRCDALPEGCSHCINLNLECYVTDRVTGRTERRGYMQELEREKNGMLAHISDLEKILREKGIEVKSWRGASWAQYPTESSANDAPPASDAWSQVGSLWVKNGGATPKQPPPPSSAINFPRSHWEPRPDQGHIGVGPDDAPLSSIRGTKLSILGTTIDTTSFDLPDMDEPGEGAQPSAPLYNKSVQAFLQSCMGVNPRLHVELPSRDDAFMYAEWYFMAVGLFLPVLHRPTFMRLLTRLYDESNFKPSIPEIVMVHMLIATMYFHCGVRNEPDQRSNLNELSNKHYHFALSKIYDLLGSQELEAVQALAMIASHTRAFPKPGCGSILASMSLHRALELNLHRSSKRPGEGTDLQNEMRKRTWWVILTVVVAITGRRGSPLPVNVQDFDTEFPEPVADDLLTDQGIDTSRSMPCTWEAGLAGFKIVPIFMEMYANIYSVRRDPQNYVNVVNALEKQLDNWEAELPESLRINESEGLENTTIPAIYVRTFALELRLCLRHPSVALTTDKQMMADNTRICDETAREFLRCAMQLYRTKSLDTTWYQMSVYGACIFSMLVAQWERRFAVTPRQVSSLREEMQSWMVILRETSLLLGCGPSISNQIGQMIERTIGWIEHDMRQKEPQQSVPAPVKQEEPSAYQPTQGPPPPQAHGISNGTAQGYQEAGLNGQASYASLAFADGSQGTGASYQSDPTMFYGTAAAAAGVAGSSSSNPLAAFASQAAQHVGAQTQADLVWQTGRGNPWHDWTAAIADSQERYSASALLTLGNPSRGAVTSSMLTDGSVAQTAADMGMVPPGGQWPLIMFDHTQQQQ</sequence>
<dbReference type="CDD" id="cd00067">
    <property type="entry name" value="GAL4"/>
    <property type="match status" value="1"/>
</dbReference>
<feature type="region of interest" description="Disordered" evidence="3">
    <location>
        <begin position="53"/>
        <end position="88"/>
    </location>
</feature>
<evidence type="ECO:0000259" key="4">
    <source>
        <dbReference type="PROSITE" id="PS50048"/>
    </source>
</evidence>
<organism evidence="5 6">
    <name type="scientific">Purpureocillium takamizusanense</name>
    <dbReference type="NCBI Taxonomy" id="2060973"/>
    <lineage>
        <taxon>Eukaryota</taxon>
        <taxon>Fungi</taxon>
        <taxon>Dikarya</taxon>
        <taxon>Ascomycota</taxon>
        <taxon>Pezizomycotina</taxon>
        <taxon>Sordariomycetes</taxon>
        <taxon>Hypocreomycetidae</taxon>
        <taxon>Hypocreales</taxon>
        <taxon>Ophiocordycipitaceae</taxon>
        <taxon>Purpureocillium</taxon>
    </lineage>
</organism>
<dbReference type="Pfam" id="PF00172">
    <property type="entry name" value="Zn_clus"/>
    <property type="match status" value="1"/>
</dbReference>
<feature type="domain" description="Zn(2)-C6 fungal-type" evidence="4">
    <location>
        <begin position="314"/>
        <end position="344"/>
    </location>
</feature>
<dbReference type="PANTHER" id="PTHR46910:SF4">
    <property type="entry name" value="ZN(2)-C6 FUNGAL-TYPE DOMAIN-CONTAINING PROTEIN"/>
    <property type="match status" value="1"/>
</dbReference>
<dbReference type="SUPFAM" id="SSF57701">
    <property type="entry name" value="Zn2/Cys6 DNA-binding domain"/>
    <property type="match status" value="1"/>
</dbReference>
<evidence type="ECO:0000256" key="2">
    <source>
        <dbReference type="ARBA" id="ARBA00023242"/>
    </source>
</evidence>
<dbReference type="OrthoDB" id="4456959at2759"/>
<reference evidence="5" key="1">
    <citation type="submission" date="2021-11" db="EMBL/GenBank/DDBJ databases">
        <title>Purpureocillium_takamizusanense_genome.</title>
        <authorList>
            <person name="Nguyen N.-H."/>
        </authorList>
    </citation>
    <scope>NUCLEOTIDE SEQUENCE</scope>
    <source>
        <strain evidence="5">PT3</strain>
    </source>
</reference>
<dbReference type="GO" id="GO:0006351">
    <property type="term" value="P:DNA-templated transcription"/>
    <property type="evidence" value="ECO:0007669"/>
    <property type="project" value="InterPro"/>
</dbReference>
<dbReference type="SMART" id="SM00066">
    <property type="entry name" value="GAL4"/>
    <property type="match status" value="1"/>
</dbReference>
<feature type="compositionally biased region" description="Low complexity" evidence="3">
    <location>
        <begin position="244"/>
        <end position="259"/>
    </location>
</feature>
<evidence type="ECO:0000313" key="5">
    <source>
        <dbReference type="EMBL" id="UNI22979.1"/>
    </source>
</evidence>
<keyword evidence="6" id="KW-1185">Reference proteome</keyword>
<dbReference type="PROSITE" id="PS50048">
    <property type="entry name" value="ZN2_CY6_FUNGAL_2"/>
    <property type="match status" value="1"/>
</dbReference>
<dbReference type="InterPro" id="IPR001138">
    <property type="entry name" value="Zn2Cys6_DnaBD"/>
</dbReference>
<protein>
    <recommendedName>
        <fullName evidence="4">Zn(2)-C6 fungal-type domain-containing protein</fullName>
    </recommendedName>
</protein>
<feature type="compositionally biased region" description="Low complexity" evidence="3">
    <location>
        <begin position="193"/>
        <end position="213"/>
    </location>
</feature>
<dbReference type="GO" id="GO:0008270">
    <property type="term" value="F:zinc ion binding"/>
    <property type="evidence" value="ECO:0007669"/>
    <property type="project" value="InterPro"/>
</dbReference>
<dbReference type="KEGG" id="ptkz:JDV02_008821"/>
<keyword evidence="2" id="KW-0539">Nucleus</keyword>
<dbReference type="Gene3D" id="4.10.240.10">
    <property type="entry name" value="Zn(2)-C6 fungal-type DNA-binding domain"/>
    <property type="match status" value="1"/>
</dbReference>
<dbReference type="GeneID" id="72070766"/>
<dbReference type="Proteomes" id="UP000829364">
    <property type="component" value="Chromosome 9"/>
</dbReference>
<dbReference type="EMBL" id="CP086362">
    <property type="protein sequence ID" value="UNI22979.1"/>
    <property type="molecule type" value="Genomic_DNA"/>
</dbReference>
<evidence type="ECO:0000313" key="6">
    <source>
        <dbReference type="Proteomes" id="UP000829364"/>
    </source>
</evidence>
<dbReference type="GO" id="GO:0003677">
    <property type="term" value="F:DNA binding"/>
    <property type="evidence" value="ECO:0007669"/>
    <property type="project" value="InterPro"/>
</dbReference>
<dbReference type="PROSITE" id="PS00463">
    <property type="entry name" value="ZN2_CY6_FUNGAL_1"/>
    <property type="match status" value="1"/>
</dbReference>
<feature type="region of interest" description="Disordered" evidence="3">
    <location>
        <begin position="938"/>
        <end position="980"/>
    </location>
</feature>
<dbReference type="Pfam" id="PF04082">
    <property type="entry name" value="Fungal_trans"/>
    <property type="match status" value="1"/>
</dbReference>